<accession>Q486N0</accession>
<evidence type="ECO:0000313" key="2">
    <source>
        <dbReference type="Proteomes" id="UP000000547"/>
    </source>
</evidence>
<protein>
    <submittedName>
        <fullName evidence="1">Uncharacterized protein</fullName>
    </submittedName>
</protein>
<dbReference type="KEGG" id="cps:CPS_1242"/>
<organism evidence="1 2">
    <name type="scientific">Colwellia psychrerythraea (strain 34H / ATCC BAA-681)</name>
    <name type="common">Vibrio psychroerythus</name>
    <dbReference type="NCBI Taxonomy" id="167879"/>
    <lineage>
        <taxon>Bacteria</taxon>
        <taxon>Pseudomonadati</taxon>
        <taxon>Pseudomonadota</taxon>
        <taxon>Gammaproteobacteria</taxon>
        <taxon>Alteromonadales</taxon>
        <taxon>Colwelliaceae</taxon>
        <taxon>Colwellia</taxon>
    </lineage>
</organism>
<dbReference type="STRING" id="167879.CPS_1242"/>
<sequence>MKSAFDTIIVTINLVKTDWWLLFMLLNQDDC</sequence>
<dbReference type="Proteomes" id="UP000000547">
    <property type="component" value="Chromosome"/>
</dbReference>
<dbReference type="HOGENOM" id="CLU_3395927_0_0_6"/>
<name>Q486N0_COLP3</name>
<reference evidence="1" key="1">
    <citation type="journal article" date="2005" name="Proc. Natl. Acad. Sci. U.S.A.">
        <title>The psychrophilic lifestyle as revealed by the genome sequence of Colwellia psychrerythraea 34H through genomic and proteomic analyses.</title>
        <authorList>
            <person name="Methe B.A."/>
            <person name="Nelson K.E."/>
            <person name="Deming J.W."/>
            <person name="Momen B."/>
            <person name="Melamud E."/>
            <person name="Zhang X."/>
            <person name="Moult J."/>
            <person name="Madupu R."/>
            <person name="Nelson W.C."/>
            <person name="Dodson R.J."/>
            <person name="Brinkac L.M."/>
            <person name="Daugherty S.C."/>
            <person name="Durkin A.S."/>
            <person name="DeBoy R.T."/>
            <person name="Kolonay J.F."/>
            <person name="Sullivan S.A."/>
            <person name="Zhou L."/>
            <person name="Davidsen T.M."/>
            <person name="Wu M."/>
            <person name="Huston A.L."/>
            <person name="Lewis M."/>
            <person name="Weaver B."/>
            <person name="Weidman J.F."/>
            <person name="Khouri H."/>
            <person name="Utterback T.R."/>
            <person name="Feldblyum T.V."/>
            <person name="Fraser C.M."/>
        </authorList>
    </citation>
    <scope>NUCLEOTIDE SEQUENCE [LARGE SCALE GENOMIC DNA]</scope>
    <source>
        <strain evidence="1">34H</strain>
    </source>
</reference>
<evidence type="ECO:0000313" key="1">
    <source>
        <dbReference type="EMBL" id="AAZ28753.1"/>
    </source>
</evidence>
<dbReference type="EMBL" id="CP000083">
    <property type="protein sequence ID" value="AAZ28753.1"/>
    <property type="molecule type" value="Genomic_DNA"/>
</dbReference>
<dbReference type="AlphaFoldDB" id="Q486N0"/>
<proteinExistence type="predicted"/>
<gene>
    <name evidence="1" type="ordered locus">CPS_1242</name>
</gene>